<keyword evidence="4" id="KW-0378">Hydrolase</keyword>
<evidence type="ECO:0000313" key="4">
    <source>
        <dbReference type="EMBL" id="GEP94666.1"/>
    </source>
</evidence>
<evidence type="ECO:0000259" key="2">
    <source>
        <dbReference type="Pfam" id="PF14606"/>
    </source>
</evidence>
<dbReference type="Pfam" id="PF14606">
    <property type="entry name" value="Lipase_GDSL_3"/>
    <property type="match status" value="1"/>
</dbReference>
<dbReference type="Gene3D" id="2.60.120.260">
    <property type="entry name" value="Galactose-binding domain-like"/>
    <property type="match status" value="1"/>
</dbReference>
<dbReference type="InterPro" id="IPR013830">
    <property type="entry name" value="SGNH_hydro"/>
</dbReference>
<accession>A0A512RG39</accession>
<dbReference type="EMBL" id="BKAU01000001">
    <property type="protein sequence ID" value="GEP94666.1"/>
    <property type="molecule type" value="Genomic_DNA"/>
</dbReference>
<evidence type="ECO:0000259" key="3">
    <source>
        <dbReference type="Pfam" id="PF14607"/>
    </source>
</evidence>
<evidence type="ECO:0000256" key="1">
    <source>
        <dbReference type="SAM" id="SignalP"/>
    </source>
</evidence>
<evidence type="ECO:0000313" key="5">
    <source>
        <dbReference type="Proteomes" id="UP000321436"/>
    </source>
</evidence>
<feature type="domain" description="SGNH hydrolase-type esterase" evidence="2">
    <location>
        <begin position="186"/>
        <end position="362"/>
    </location>
</feature>
<keyword evidence="1" id="KW-0732">Signal</keyword>
<reference evidence="4 5" key="1">
    <citation type="submission" date="2019-07" db="EMBL/GenBank/DDBJ databases">
        <title>Whole genome shotgun sequence of Chitinophaga cymbidii NBRC 109752.</title>
        <authorList>
            <person name="Hosoyama A."/>
            <person name="Uohara A."/>
            <person name="Ohji S."/>
            <person name="Ichikawa N."/>
        </authorList>
    </citation>
    <scope>NUCLEOTIDE SEQUENCE [LARGE SCALE GENOMIC DNA]</scope>
    <source>
        <strain evidence="4 5">NBRC 109752</strain>
    </source>
</reference>
<protein>
    <submittedName>
        <fullName evidence="4">Hydrolase</fullName>
    </submittedName>
</protein>
<dbReference type="OrthoDB" id="5624617at2"/>
<dbReference type="InterPro" id="IPR032740">
    <property type="entry name" value="GxDLY"/>
</dbReference>
<sequence>MKKLLFFGMKHSLTFLLSLLLCATSVFAQDTTRFTDARGLMVIGKGLPTNPFWVRLDSTQYRHLRPPVKALARHSAGIAVLFETNSTYIRVRWSLAQRKFYNNMTPIAHSGLDLYAMRNGQWQFVNTCRPGDKEVTATYPVVSNMDGANRQYMLYLPIYNELVSLEIGVSPQATLTTPSKPGIDTTKRVVIYGSSILQGASASRAGMTYPSIISRRTGWEMINLGFSGNGRMEFEVAELLATMKASVFVLDCIPNPTPKEITERAYPFIKYLLDKRPEVPILLVETSIRETGYFDQRIGAVITEKNKLIRDVYTKLKKEGYKQLHYLSGEDLLGHDHEGTIDGTHSNDIGFLRQAEVMLPELKKLMK</sequence>
<keyword evidence="5" id="KW-1185">Reference proteome</keyword>
<feature type="domain" description="SGNH hydrolase-type esterase N-terminal" evidence="3">
    <location>
        <begin position="34"/>
        <end position="174"/>
    </location>
</feature>
<feature type="signal peptide" evidence="1">
    <location>
        <begin position="1"/>
        <end position="28"/>
    </location>
</feature>
<proteinExistence type="predicted"/>
<organism evidence="4 5">
    <name type="scientific">Chitinophaga cymbidii</name>
    <dbReference type="NCBI Taxonomy" id="1096750"/>
    <lineage>
        <taxon>Bacteria</taxon>
        <taxon>Pseudomonadati</taxon>
        <taxon>Bacteroidota</taxon>
        <taxon>Chitinophagia</taxon>
        <taxon>Chitinophagales</taxon>
        <taxon>Chitinophagaceae</taxon>
        <taxon>Chitinophaga</taxon>
    </lineage>
</organism>
<comment type="caution">
    <text evidence="4">The sequence shown here is derived from an EMBL/GenBank/DDBJ whole genome shotgun (WGS) entry which is preliminary data.</text>
</comment>
<dbReference type="Pfam" id="PF14607">
    <property type="entry name" value="GxDLY"/>
    <property type="match status" value="1"/>
</dbReference>
<dbReference type="GO" id="GO:0016788">
    <property type="term" value="F:hydrolase activity, acting on ester bonds"/>
    <property type="evidence" value="ECO:0007669"/>
    <property type="project" value="UniProtKB-ARBA"/>
</dbReference>
<dbReference type="InterPro" id="IPR036514">
    <property type="entry name" value="SGNH_hydro_sf"/>
</dbReference>
<dbReference type="Proteomes" id="UP000321436">
    <property type="component" value="Unassembled WGS sequence"/>
</dbReference>
<gene>
    <name evidence="4" type="ORF">CCY01nite_09260</name>
</gene>
<dbReference type="AlphaFoldDB" id="A0A512RG39"/>
<dbReference type="SUPFAM" id="SSF52266">
    <property type="entry name" value="SGNH hydrolase"/>
    <property type="match status" value="1"/>
</dbReference>
<dbReference type="Gene3D" id="3.40.50.1110">
    <property type="entry name" value="SGNH hydrolase"/>
    <property type="match status" value="1"/>
</dbReference>
<name>A0A512RG39_9BACT</name>
<feature type="chain" id="PRO_5021902479" evidence="1">
    <location>
        <begin position="29"/>
        <end position="367"/>
    </location>
</feature>